<reference evidence="3" key="1">
    <citation type="submission" date="2023-10" db="EMBL/GenBank/DDBJ databases">
        <title>Genome assemblies of two species of porcelain crab, Petrolisthes cinctipes and Petrolisthes manimaculis (Anomura: Porcellanidae).</title>
        <authorList>
            <person name="Angst P."/>
        </authorList>
    </citation>
    <scope>NUCLEOTIDE SEQUENCE</scope>
    <source>
        <strain evidence="3">PB745_01</strain>
        <tissue evidence="3">Gill</tissue>
    </source>
</reference>
<dbReference type="EMBL" id="JAWQEG010005037">
    <property type="protein sequence ID" value="KAK3859378.1"/>
    <property type="molecule type" value="Genomic_DNA"/>
</dbReference>
<comment type="caution">
    <text evidence="3">The sequence shown here is derived from an EMBL/GenBank/DDBJ whole genome shotgun (WGS) entry which is preliminary data.</text>
</comment>
<evidence type="ECO:0000259" key="1">
    <source>
        <dbReference type="Pfam" id="PF02010"/>
    </source>
</evidence>
<sequence>MGWEACEKRGKEIDMCKKHMHLTNCSGICDMHIESKSCQCLEGNPDLCNSQAMIQGWGGPLGDIRLEPCWPYCDDINTDFNHETNTPYLDLPRYNLAYGNHTFQVLGVLSEYPPPFDTCMTKYLTVIPEPLNLEIERVDSVETGTHLELKVSGNSDPDVPPDDAALHLVYEWTCDICTAPLKSNSHIQIYDNGRHLKIDKMYLETEVTYTFKLTVKDSRYPKRWSETRETV</sequence>
<proteinExistence type="predicted"/>
<dbReference type="EMBL" id="JAWQEG010005037">
    <property type="protein sequence ID" value="KAK3859376.1"/>
    <property type="molecule type" value="Genomic_DNA"/>
</dbReference>
<gene>
    <name evidence="2" type="ORF">Pcinc_034507</name>
    <name evidence="3" type="ORF">Pcinc_034508</name>
    <name evidence="4" type="ORF">Pcinc_034509</name>
</gene>
<evidence type="ECO:0000313" key="4">
    <source>
        <dbReference type="EMBL" id="KAK3859378.1"/>
    </source>
</evidence>
<evidence type="ECO:0000313" key="2">
    <source>
        <dbReference type="EMBL" id="KAK3859376.1"/>
    </source>
</evidence>
<feature type="domain" description="PKD/REJ-like" evidence="1">
    <location>
        <begin position="82"/>
        <end position="219"/>
    </location>
</feature>
<accession>A0AAE1EQ47</accession>
<dbReference type="EMBL" id="JAWQEG010005037">
    <property type="protein sequence ID" value="KAK3859377.1"/>
    <property type="molecule type" value="Genomic_DNA"/>
</dbReference>
<protein>
    <recommendedName>
        <fullName evidence="1">PKD/REJ-like domain-containing protein</fullName>
    </recommendedName>
</protein>
<dbReference type="AlphaFoldDB" id="A0AAE1EQ47"/>
<dbReference type="Pfam" id="PF02010">
    <property type="entry name" value="REJ"/>
    <property type="match status" value="1"/>
</dbReference>
<evidence type="ECO:0000313" key="3">
    <source>
        <dbReference type="EMBL" id="KAK3859377.1"/>
    </source>
</evidence>
<dbReference type="InterPro" id="IPR002859">
    <property type="entry name" value="PKD/REJ-like"/>
</dbReference>
<keyword evidence="5" id="KW-1185">Reference proteome</keyword>
<dbReference type="Proteomes" id="UP001286313">
    <property type="component" value="Unassembled WGS sequence"/>
</dbReference>
<evidence type="ECO:0000313" key="5">
    <source>
        <dbReference type="Proteomes" id="UP001286313"/>
    </source>
</evidence>
<name>A0AAE1EQ47_PETCI</name>
<organism evidence="3 5">
    <name type="scientific">Petrolisthes cinctipes</name>
    <name type="common">Flat porcelain crab</name>
    <dbReference type="NCBI Taxonomy" id="88211"/>
    <lineage>
        <taxon>Eukaryota</taxon>
        <taxon>Metazoa</taxon>
        <taxon>Ecdysozoa</taxon>
        <taxon>Arthropoda</taxon>
        <taxon>Crustacea</taxon>
        <taxon>Multicrustacea</taxon>
        <taxon>Malacostraca</taxon>
        <taxon>Eumalacostraca</taxon>
        <taxon>Eucarida</taxon>
        <taxon>Decapoda</taxon>
        <taxon>Pleocyemata</taxon>
        <taxon>Anomura</taxon>
        <taxon>Galatheoidea</taxon>
        <taxon>Porcellanidae</taxon>
        <taxon>Petrolisthes</taxon>
    </lineage>
</organism>